<feature type="transmembrane region" description="Helical" evidence="1">
    <location>
        <begin position="20"/>
        <end position="43"/>
    </location>
</feature>
<evidence type="ECO:0000313" key="2">
    <source>
        <dbReference type="EMBL" id="KKN62584.1"/>
    </source>
</evidence>
<feature type="transmembrane region" description="Helical" evidence="1">
    <location>
        <begin position="49"/>
        <end position="69"/>
    </location>
</feature>
<sequence length="78" mass="8170">MKSGFQRLMGLVDAPSRERLRVYLTVGGVGLASFGFVIVVVLGSDSSQWLNILGAIALVAGSLMAIIGLKMEASDEAD</sequence>
<name>A0A0F9S656_9ZZZZ</name>
<dbReference type="EMBL" id="LAZR01000618">
    <property type="protein sequence ID" value="KKN62584.1"/>
    <property type="molecule type" value="Genomic_DNA"/>
</dbReference>
<keyword evidence="1" id="KW-0472">Membrane</keyword>
<accession>A0A0F9S656</accession>
<dbReference type="AlphaFoldDB" id="A0A0F9S656"/>
<keyword evidence="1" id="KW-0812">Transmembrane</keyword>
<gene>
    <name evidence="2" type="ORF">LCGC14_0509950</name>
</gene>
<keyword evidence="1" id="KW-1133">Transmembrane helix</keyword>
<protein>
    <submittedName>
        <fullName evidence="2">Uncharacterized protein</fullName>
    </submittedName>
</protein>
<comment type="caution">
    <text evidence="2">The sequence shown here is derived from an EMBL/GenBank/DDBJ whole genome shotgun (WGS) entry which is preliminary data.</text>
</comment>
<evidence type="ECO:0000256" key="1">
    <source>
        <dbReference type="SAM" id="Phobius"/>
    </source>
</evidence>
<proteinExistence type="predicted"/>
<organism evidence="2">
    <name type="scientific">marine sediment metagenome</name>
    <dbReference type="NCBI Taxonomy" id="412755"/>
    <lineage>
        <taxon>unclassified sequences</taxon>
        <taxon>metagenomes</taxon>
        <taxon>ecological metagenomes</taxon>
    </lineage>
</organism>
<reference evidence="2" key="1">
    <citation type="journal article" date="2015" name="Nature">
        <title>Complex archaea that bridge the gap between prokaryotes and eukaryotes.</title>
        <authorList>
            <person name="Spang A."/>
            <person name="Saw J.H."/>
            <person name="Jorgensen S.L."/>
            <person name="Zaremba-Niedzwiedzka K."/>
            <person name="Martijn J."/>
            <person name="Lind A.E."/>
            <person name="van Eijk R."/>
            <person name="Schleper C."/>
            <person name="Guy L."/>
            <person name="Ettema T.J."/>
        </authorList>
    </citation>
    <scope>NUCLEOTIDE SEQUENCE</scope>
</reference>